<organism evidence="9 10">
    <name type="scientific">Faecalicatena contorta</name>
    <dbReference type="NCBI Taxonomy" id="39482"/>
    <lineage>
        <taxon>Bacteria</taxon>
        <taxon>Bacillati</taxon>
        <taxon>Bacillota</taxon>
        <taxon>Clostridia</taxon>
        <taxon>Lachnospirales</taxon>
        <taxon>Lachnospiraceae</taxon>
        <taxon>Faecalicatena</taxon>
    </lineage>
</organism>
<evidence type="ECO:0000259" key="8">
    <source>
        <dbReference type="PROSITE" id="PS50928"/>
    </source>
</evidence>
<name>A0A174B616_9FIRM</name>
<feature type="domain" description="ABC transmembrane type-1" evidence="8">
    <location>
        <begin position="68"/>
        <end position="280"/>
    </location>
</feature>
<dbReference type="RefSeq" id="WP_055151374.1">
    <property type="nucleotide sequence ID" value="NZ_CYZU01000006.1"/>
</dbReference>
<dbReference type="GO" id="GO:0055085">
    <property type="term" value="P:transmembrane transport"/>
    <property type="evidence" value="ECO:0007669"/>
    <property type="project" value="InterPro"/>
</dbReference>
<evidence type="ECO:0000256" key="1">
    <source>
        <dbReference type="ARBA" id="ARBA00004651"/>
    </source>
</evidence>
<dbReference type="Pfam" id="PF00528">
    <property type="entry name" value="BPD_transp_1"/>
    <property type="match status" value="1"/>
</dbReference>
<dbReference type="GO" id="GO:0005886">
    <property type="term" value="C:plasma membrane"/>
    <property type="evidence" value="ECO:0007669"/>
    <property type="project" value="UniProtKB-SubCell"/>
</dbReference>
<feature type="transmembrane region" description="Helical" evidence="7">
    <location>
        <begin position="105"/>
        <end position="126"/>
    </location>
</feature>
<dbReference type="Gene3D" id="1.10.3720.10">
    <property type="entry name" value="MetI-like"/>
    <property type="match status" value="1"/>
</dbReference>
<gene>
    <name evidence="9" type="primary">ugpA_7</name>
    <name evidence="9" type="ORF">ERS852491_00893</name>
</gene>
<dbReference type="PANTHER" id="PTHR30193:SF37">
    <property type="entry name" value="INNER MEMBRANE ABC TRANSPORTER PERMEASE PROTEIN YCJO"/>
    <property type="match status" value="1"/>
</dbReference>
<sequence length="291" mass="32053">MYKKKLYGMRFILPAFILYTVLYIIPTIAGMVISMTDWNVTRPDIQFIGLQNFVDIFTSKGGNYLASIGHTFEFTVVTVILKTLLGLGLALLLNKGLKSRNLFRTIFFLPYALAPLIIGITFVSVLKPNGPLNIILESLGMSGLTHSWLTESATAMGSTMMVEVWRMAGWNMMILLAGLQMIPEEYYEAASIDGAGAWKKFTKITLPFLRPSLMTVTVLNTIHGLRVFDIIYSLTGGGPGGLTEVINTQVFKEFGMGRYGMANALNVVIFLMTVIIAVGLQRALSGKGKNE</sequence>
<dbReference type="CDD" id="cd06261">
    <property type="entry name" value="TM_PBP2"/>
    <property type="match status" value="1"/>
</dbReference>
<dbReference type="InterPro" id="IPR000515">
    <property type="entry name" value="MetI-like"/>
</dbReference>
<feature type="transmembrane region" description="Helical" evidence="7">
    <location>
        <begin position="74"/>
        <end position="93"/>
    </location>
</feature>
<dbReference type="PANTHER" id="PTHR30193">
    <property type="entry name" value="ABC TRANSPORTER PERMEASE PROTEIN"/>
    <property type="match status" value="1"/>
</dbReference>
<feature type="transmembrane region" description="Helical" evidence="7">
    <location>
        <begin position="264"/>
        <end position="284"/>
    </location>
</feature>
<proteinExistence type="inferred from homology"/>
<evidence type="ECO:0000256" key="3">
    <source>
        <dbReference type="ARBA" id="ARBA00022475"/>
    </source>
</evidence>
<dbReference type="OrthoDB" id="367897at2"/>
<dbReference type="STRING" id="39482.ERS852491_00893"/>
<dbReference type="PROSITE" id="PS50928">
    <property type="entry name" value="ABC_TM1"/>
    <property type="match status" value="1"/>
</dbReference>
<dbReference type="EMBL" id="CYZU01000006">
    <property type="protein sequence ID" value="CUN95065.1"/>
    <property type="molecule type" value="Genomic_DNA"/>
</dbReference>
<evidence type="ECO:0000313" key="9">
    <source>
        <dbReference type="EMBL" id="CUN95065.1"/>
    </source>
</evidence>
<accession>A0A174B616</accession>
<feature type="transmembrane region" description="Helical" evidence="7">
    <location>
        <begin position="12"/>
        <end position="33"/>
    </location>
</feature>
<protein>
    <submittedName>
        <fullName evidence="9">sn-glycerol-3-phosphate transport system permease protein ugpA</fullName>
    </submittedName>
</protein>
<dbReference type="InterPro" id="IPR051393">
    <property type="entry name" value="ABC_transporter_permease"/>
</dbReference>
<dbReference type="Proteomes" id="UP000095544">
    <property type="component" value="Unassembled WGS sequence"/>
</dbReference>
<keyword evidence="4 7" id="KW-0812">Transmembrane</keyword>
<evidence type="ECO:0000256" key="5">
    <source>
        <dbReference type="ARBA" id="ARBA00022989"/>
    </source>
</evidence>
<keyword evidence="2 7" id="KW-0813">Transport</keyword>
<dbReference type="SUPFAM" id="SSF161098">
    <property type="entry name" value="MetI-like"/>
    <property type="match status" value="1"/>
</dbReference>
<evidence type="ECO:0000256" key="2">
    <source>
        <dbReference type="ARBA" id="ARBA00022448"/>
    </source>
</evidence>
<evidence type="ECO:0000256" key="4">
    <source>
        <dbReference type="ARBA" id="ARBA00022692"/>
    </source>
</evidence>
<evidence type="ECO:0000313" key="10">
    <source>
        <dbReference type="Proteomes" id="UP000095544"/>
    </source>
</evidence>
<keyword evidence="5 7" id="KW-1133">Transmembrane helix</keyword>
<reference evidence="9 10" key="1">
    <citation type="submission" date="2015-09" db="EMBL/GenBank/DDBJ databases">
        <authorList>
            <consortium name="Pathogen Informatics"/>
        </authorList>
    </citation>
    <scope>NUCLEOTIDE SEQUENCE [LARGE SCALE GENOMIC DNA]</scope>
    <source>
        <strain evidence="9 10">2789STDY5834876</strain>
    </source>
</reference>
<dbReference type="InterPro" id="IPR035906">
    <property type="entry name" value="MetI-like_sf"/>
</dbReference>
<evidence type="ECO:0000256" key="6">
    <source>
        <dbReference type="ARBA" id="ARBA00023136"/>
    </source>
</evidence>
<comment type="similarity">
    <text evidence="7">Belongs to the binding-protein-dependent transport system permease family.</text>
</comment>
<keyword evidence="3" id="KW-1003">Cell membrane</keyword>
<comment type="subcellular location">
    <subcellularLocation>
        <location evidence="1 7">Cell membrane</location>
        <topology evidence="1 7">Multi-pass membrane protein</topology>
    </subcellularLocation>
</comment>
<evidence type="ECO:0000256" key="7">
    <source>
        <dbReference type="RuleBase" id="RU363032"/>
    </source>
</evidence>
<dbReference type="AlphaFoldDB" id="A0A174B616"/>
<keyword evidence="6 7" id="KW-0472">Membrane</keyword>